<dbReference type="Proteomes" id="UP000626844">
    <property type="component" value="Unassembled WGS sequence"/>
</dbReference>
<dbReference type="InterPro" id="IPR001734">
    <property type="entry name" value="Na/solute_symporter"/>
</dbReference>
<dbReference type="InterPro" id="IPR038377">
    <property type="entry name" value="Na/Glc_symporter_sf"/>
</dbReference>
<evidence type="ECO:0000256" key="1">
    <source>
        <dbReference type="ARBA" id="ARBA00004651"/>
    </source>
</evidence>
<dbReference type="NCBIfam" id="TIGR00813">
    <property type="entry name" value="sss"/>
    <property type="match status" value="1"/>
</dbReference>
<feature type="transmembrane region" description="Helical" evidence="14">
    <location>
        <begin position="270"/>
        <end position="295"/>
    </location>
</feature>
<comment type="function">
    <text evidence="14">Catalyzes the sodium-dependent uptake of extracellular L-proline.</text>
</comment>
<evidence type="ECO:0000313" key="16">
    <source>
        <dbReference type="Proteomes" id="UP000626844"/>
    </source>
</evidence>
<evidence type="ECO:0000256" key="2">
    <source>
        <dbReference type="ARBA" id="ARBA00006434"/>
    </source>
</evidence>
<protein>
    <recommendedName>
        <fullName evidence="14">Sodium/proline symporter</fullName>
    </recommendedName>
    <alternativeName>
        <fullName evidence="14">Proline permease</fullName>
    </alternativeName>
</protein>
<name>A0A926NKA0_9BACI</name>
<reference evidence="15" key="1">
    <citation type="submission" date="2020-09" db="EMBL/GenBank/DDBJ databases">
        <title>A novel bacterium of genus Bacillus, isolated from South China Sea.</title>
        <authorList>
            <person name="Huang H."/>
            <person name="Mo K."/>
            <person name="Hu Y."/>
        </authorList>
    </citation>
    <scope>NUCLEOTIDE SEQUENCE</scope>
    <source>
        <strain evidence="15">IB182487</strain>
    </source>
</reference>
<comment type="similarity">
    <text evidence="2 13">Belongs to the sodium:solute symporter (SSF) (TC 2.A.21) family.</text>
</comment>
<dbReference type="Pfam" id="PF00474">
    <property type="entry name" value="SSF"/>
    <property type="match status" value="1"/>
</dbReference>
<accession>A0A926NKA0</accession>
<feature type="transmembrane region" description="Helical" evidence="14">
    <location>
        <begin position="442"/>
        <end position="461"/>
    </location>
</feature>
<evidence type="ECO:0000256" key="14">
    <source>
        <dbReference type="RuleBase" id="RU366012"/>
    </source>
</evidence>
<feature type="transmembrane region" description="Helical" evidence="14">
    <location>
        <begin position="36"/>
        <end position="57"/>
    </location>
</feature>
<feature type="transmembrane region" description="Helical" evidence="14">
    <location>
        <begin position="118"/>
        <end position="136"/>
    </location>
</feature>
<dbReference type="InterPro" id="IPR011851">
    <property type="entry name" value="Na/Pro_symporter"/>
</dbReference>
<keyword evidence="10 14" id="KW-0472">Membrane</keyword>
<dbReference type="PROSITE" id="PS50283">
    <property type="entry name" value="NA_SOLUT_SYMP_3"/>
    <property type="match status" value="1"/>
</dbReference>
<keyword evidence="3 14" id="KW-0813">Transport</keyword>
<feature type="transmembrane region" description="Helical" evidence="14">
    <location>
        <begin position="156"/>
        <end position="174"/>
    </location>
</feature>
<keyword evidence="14" id="KW-0029">Amino-acid transport</keyword>
<dbReference type="PANTHER" id="PTHR48086:SF3">
    <property type="entry name" value="SODIUM_PROLINE SYMPORTER"/>
    <property type="match status" value="1"/>
</dbReference>
<keyword evidence="16" id="KW-1185">Reference proteome</keyword>
<organism evidence="15 16">
    <name type="scientific">Metabacillus arenae</name>
    <dbReference type="NCBI Taxonomy" id="2771434"/>
    <lineage>
        <taxon>Bacteria</taxon>
        <taxon>Bacillati</taxon>
        <taxon>Bacillota</taxon>
        <taxon>Bacilli</taxon>
        <taxon>Bacillales</taxon>
        <taxon>Bacillaceae</taxon>
        <taxon>Metabacillus</taxon>
    </lineage>
</organism>
<dbReference type="GO" id="GO:0031402">
    <property type="term" value="F:sodium ion binding"/>
    <property type="evidence" value="ECO:0007669"/>
    <property type="project" value="UniProtKB-UniRule"/>
</dbReference>
<feature type="transmembrane region" description="Helical" evidence="14">
    <location>
        <begin position="388"/>
        <end position="408"/>
    </location>
</feature>
<evidence type="ECO:0000256" key="13">
    <source>
        <dbReference type="RuleBase" id="RU362091"/>
    </source>
</evidence>
<sequence>MIITFIIYLVAVFIIGITAERFISKSEEGFYLGDRNFGAWVTAISAGATDSSGWVFIGAAGAAYLAGASTMWMLPGFIVGYFLNWFVFAPKLYDFGVKHNVLSLADYFEKRYNDQSHLLKVIASIIFVIFFVAYMASQLTAAGKALDVMMNLDFNTGLILCAAFVLGYSVFGGYRSVMMTDFVQGLLMVGVLIIFPIYMIFFELGGWTSFWQQAIAIDPILTTSTGGAAGSAAIGLVLGYLLFGFGVPGQPHISQRFLTAKDPKTLRDGSIIAMAWVIIMMTSSNLLGIIGRIIYPELKDPEYVFPILTMNEMSPIIAGIVIGAVFAAIQSTFSSQLMVATQAIASDLLKSISKNTYTDKQLLTISRWTMVFLGVISTGIALLNLEAVFYLVMYAWGGLAASFGPLLYLSLYTNLVTKQGAAAGMITGTLITIIWKNTPYSAYVYELIPAAVLATLAILIVSKITKNKNSELNESERNAKTF</sequence>
<feature type="transmembrane region" description="Helical" evidence="14">
    <location>
        <begin position="315"/>
        <end position="341"/>
    </location>
</feature>
<evidence type="ECO:0000256" key="8">
    <source>
        <dbReference type="ARBA" id="ARBA00023053"/>
    </source>
</evidence>
<comment type="subcellular location">
    <subcellularLocation>
        <location evidence="1 14">Cell membrane</location>
        <topology evidence="1 14">Multi-pass membrane protein</topology>
    </subcellularLocation>
</comment>
<dbReference type="CDD" id="cd11475">
    <property type="entry name" value="SLC5sbd_PutP"/>
    <property type="match status" value="1"/>
</dbReference>
<keyword evidence="9 14" id="KW-0406">Ion transport</keyword>
<comment type="caution">
    <text evidence="15">The sequence shown here is derived from an EMBL/GenBank/DDBJ whole genome shotgun (WGS) entry which is preliminary data.</text>
</comment>
<dbReference type="InterPro" id="IPR050277">
    <property type="entry name" value="Sodium:Solute_Symporter"/>
</dbReference>
<dbReference type="EMBL" id="JACXAI010000019">
    <property type="protein sequence ID" value="MBD1381518.1"/>
    <property type="molecule type" value="Genomic_DNA"/>
</dbReference>
<gene>
    <name evidence="15" type="ORF">IC621_14865</name>
</gene>
<dbReference type="PANTHER" id="PTHR48086">
    <property type="entry name" value="SODIUM/PROLINE SYMPORTER-RELATED"/>
    <property type="match status" value="1"/>
</dbReference>
<evidence type="ECO:0000256" key="5">
    <source>
        <dbReference type="ARBA" id="ARBA00022692"/>
    </source>
</evidence>
<keyword evidence="11 14" id="KW-0739">Sodium transport</keyword>
<feature type="transmembrane region" description="Helical" evidence="14">
    <location>
        <begin position="186"/>
        <end position="207"/>
    </location>
</feature>
<keyword evidence="7 14" id="KW-1133">Transmembrane helix</keyword>
<dbReference type="AlphaFoldDB" id="A0A926NKA0"/>
<dbReference type="Gene3D" id="1.20.1730.10">
    <property type="entry name" value="Sodium/glucose cotransporter"/>
    <property type="match status" value="1"/>
</dbReference>
<evidence type="ECO:0000256" key="10">
    <source>
        <dbReference type="ARBA" id="ARBA00023136"/>
    </source>
</evidence>
<evidence type="ECO:0000256" key="12">
    <source>
        <dbReference type="ARBA" id="ARBA00033708"/>
    </source>
</evidence>
<feature type="transmembrane region" description="Helical" evidence="14">
    <location>
        <begin position="362"/>
        <end position="382"/>
    </location>
</feature>
<feature type="transmembrane region" description="Helical" evidence="14">
    <location>
        <begin position="63"/>
        <end position="88"/>
    </location>
</feature>
<evidence type="ECO:0000256" key="4">
    <source>
        <dbReference type="ARBA" id="ARBA00022475"/>
    </source>
</evidence>
<feature type="transmembrane region" description="Helical" evidence="14">
    <location>
        <begin position="227"/>
        <end position="249"/>
    </location>
</feature>
<keyword evidence="8 14" id="KW-0915">Sodium</keyword>
<evidence type="ECO:0000256" key="7">
    <source>
        <dbReference type="ARBA" id="ARBA00022989"/>
    </source>
</evidence>
<feature type="transmembrane region" description="Helical" evidence="14">
    <location>
        <begin position="6"/>
        <end position="24"/>
    </location>
</feature>
<feature type="transmembrane region" description="Helical" evidence="14">
    <location>
        <begin position="420"/>
        <end position="436"/>
    </location>
</feature>
<dbReference type="GO" id="GO:0015824">
    <property type="term" value="P:proline transport"/>
    <property type="evidence" value="ECO:0007669"/>
    <property type="project" value="UniProtKB-UniRule"/>
</dbReference>
<evidence type="ECO:0000256" key="3">
    <source>
        <dbReference type="ARBA" id="ARBA00022448"/>
    </source>
</evidence>
<dbReference type="RefSeq" id="WP_191159114.1">
    <property type="nucleotide sequence ID" value="NZ_JACXAI010000019.1"/>
</dbReference>
<dbReference type="GO" id="GO:0005298">
    <property type="term" value="F:proline:sodium symporter activity"/>
    <property type="evidence" value="ECO:0007669"/>
    <property type="project" value="UniProtKB-UniRule"/>
</dbReference>
<dbReference type="GO" id="GO:0005886">
    <property type="term" value="C:plasma membrane"/>
    <property type="evidence" value="ECO:0007669"/>
    <property type="project" value="UniProtKB-SubCell"/>
</dbReference>
<keyword evidence="6 14" id="KW-0769">Symport</keyword>
<evidence type="ECO:0000256" key="11">
    <source>
        <dbReference type="ARBA" id="ARBA00023201"/>
    </source>
</evidence>
<proteinExistence type="inferred from homology"/>
<keyword evidence="5 14" id="KW-0812">Transmembrane</keyword>
<evidence type="ECO:0000256" key="9">
    <source>
        <dbReference type="ARBA" id="ARBA00023065"/>
    </source>
</evidence>
<evidence type="ECO:0000313" key="15">
    <source>
        <dbReference type="EMBL" id="MBD1381518.1"/>
    </source>
</evidence>
<evidence type="ECO:0000256" key="6">
    <source>
        <dbReference type="ARBA" id="ARBA00022847"/>
    </source>
</evidence>
<keyword evidence="4 14" id="KW-1003">Cell membrane</keyword>
<comment type="catalytic activity">
    <reaction evidence="12">
        <text>L-proline(in) + Na(+)(in) = L-proline(out) + Na(+)(out)</text>
        <dbReference type="Rhea" id="RHEA:28967"/>
        <dbReference type="ChEBI" id="CHEBI:29101"/>
        <dbReference type="ChEBI" id="CHEBI:60039"/>
    </reaction>
</comment>